<dbReference type="GO" id="GO:0006511">
    <property type="term" value="P:ubiquitin-dependent protein catabolic process"/>
    <property type="evidence" value="ECO:0007669"/>
    <property type="project" value="InterPro"/>
</dbReference>
<evidence type="ECO:0000259" key="7">
    <source>
        <dbReference type="PROSITE" id="PS00388"/>
    </source>
</evidence>
<dbReference type="PROSITE" id="PS51475">
    <property type="entry name" value="PROTEASOME_ALPHA_2"/>
    <property type="match status" value="1"/>
</dbReference>
<evidence type="ECO:0000256" key="1">
    <source>
        <dbReference type="ARBA" id="ARBA00002000"/>
    </source>
</evidence>
<evidence type="ECO:0000313" key="8">
    <source>
        <dbReference type="EMBL" id="CAE0633876.1"/>
    </source>
</evidence>
<evidence type="ECO:0000256" key="2">
    <source>
        <dbReference type="ARBA" id="ARBA00022490"/>
    </source>
</evidence>
<keyword evidence="3 5" id="KW-0647">Proteasome</keyword>
<evidence type="ECO:0000256" key="6">
    <source>
        <dbReference type="RuleBase" id="RU000551"/>
    </source>
</evidence>
<dbReference type="PROSITE" id="PS00854">
    <property type="entry name" value="PROTEASOME_BETA_1"/>
    <property type="match status" value="1"/>
</dbReference>
<dbReference type="SMART" id="SM00948">
    <property type="entry name" value="Proteasome_A_N"/>
    <property type="match status" value="1"/>
</dbReference>
<reference evidence="8" key="1">
    <citation type="submission" date="2021-01" db="EMBL/GenBank/DDBJ databases">
        <authorList>
            <person name="Corre E."/>
            <person name="Pelletier E."/>
            <person name="Niang G."/>
            <person name="Scheremetjew M."/>
            <person name="Finn R."/>
            <person name="Kale V."/>
            <person name="Holt S."/>
            <person name="Cochrane G."/>
            <person name="Meng A."/>
            <person name="Brown T."/>
            <person name="Cohen L."/>
        </authorList>
    </citation>
    <scope>NUCLEOTIDE SEQUENCE</scope>
    <source>
        <strain evidence="8">CCMP3107</strain>
    </source>
</reference>
<dbReference type="GO" id="GO:0019773">
    <property type="term" value="C:proteasome core complex, alpha-subunit complex"/>
    <property type="evidence" value="ECO:0007669"/>
    <property type="project" value="UniProtKB-UniRule"/>
</dbReference>
<evidence type="ECO:0000256" key="5">
    <source>
        <dbReference type="PROSITE-ProRule" id="PRU00808"/>
    </source>
</evidence>
<comment type="subunit">
    <text evidence="6">The 26S proteasome consists of a 20S proteasome core and two 19S regulatory subunits.</text>
</comment>
<organism evidence="8">
    <name type="scientific">Heterosigma akashiwo</name>
    <name type="common">Chromophytic alga</name>
    <name type="synonym">Heterosigma carterae</name>
    <dbReference type="NCBI Taxonomy" id="2829"/>
    <lineage>
        <taxon>Eukaryota</taxon>
        <taxon>Sar</taxon>
        <taxon>Stramenopiles</taxon>
        <taxon>Ochrophyta</taxon>
        <taxon>Raphidophyceae</taxon>
        <taxon>Chattonellales</taxon>
        <taxon>Chattonellaceae</taxon>
        <taxon>Heterosigma</taxon>
    </lineage>
</organism>
<evidence type="ECO:0000256" key="3">
    <source>
        <dbReference type="ARBA" id="ARBA00022942"/>
    </source>
</evidence>
<dbReference type="InterPro" id="IPR000426">
    <property type="entry name" value="Proteasome_asu_N"/>
</dbReference>
<feature type="domain" description="Proteasome alpha-type subunits" evidence="7">
    <location>
        <begin position="5"/>
        <end position="27"/>
    </location>
</feature>
<dbReference type="NCBIfam" id="NF003075">
    <property type="entry name" value="PRK03996.1"/>
    <property type="match status" value="1"/>
</dbReference>
<gene>
    <name evidence="8" type="ORF">HAKA00212_LOCUS12589</name>
</gene>
<proteinExistence type="inferred from homology"/>
<dbReference type="SUPFAM" id="SSF56235">
    <property type="entry name" value="N-terminal nucleophile aminohydrolases (Ntn hydrolases)"/>
    <property type="match status" value="1"/>
</dbReference>
<dbReference type="AlphaFoldDB" id="A0A6V1N066"/>
<keyword evidence="2 6" id="KW-0963">Cytoplasm</keyword>
<comment type="subcellular location">
    <subcellularLocation>
        <location evidence="6">Cytoplasm</location>
    </subcellularLocation>
    <subcellularLocation>
        <location evidence="6">Nucleus</location>
    </subcellularLocation>
</comment>
<dbReference type="FunFam" id="3.60.20.10:FF:000031">
    <property type="entry name" value="Proteasome subunit alpha type"/>
    <property type="match status" value="1"/>
</dbReference>
<comment type="function">
    <text evidence="1">The proteasome is a multicatalytic proteinase complex which is characterized by its ability to cleave peptides with Arg, Phe, Tyr, Leu, and Glu adjacent to the leaving group at neutral or slightly basic pH. The proteasome has an ATP-dependent proteolytic activity.</text>
</comment>
<dbReference type="Pfam" id="PF10584">
    <property type="entry name" value="Proteasome_A_N"/>
    <property type="match status" value="1"/>
</dbReference>
<name>A0A6V1N066_HETAK</name>
<dbReference type="Pfam" id="PF00227">
    <property type="entry name" value="Proteasome"/>
    <property type="match status" value="1"/>
</dbReference>
<dbReference type="CDD" id="cd03752">
    <property type="entry name" value="proteasome_alpha_type_4"/>
    <property type="match status" value="1"/>
</dbReference>
<protein>
    <recommendedName>
        <fullName evidence="6">Proteasome subunit alpha type</fullName>
    </recommendedName>
</protein>
<dbReference type="PROSITE" id="PS00388">
    <property type="entry name" value="PROTEASOME_ALPHA_1"/>
    <property type="match status" value="1"/>
</dbReference>
<dbReference type="GO" id="GO:0005737">
    <property type="term" value="C:cytoplasm"/>
    <property type="evidence" value="ECO:0007669"/>
    <property type="project" value="UniProtKB-SubCell"/>
</dbReference>
<dbReference type="InterPro" id="IPR029055">
    <property type="entry name" value="Ntn_hydrolases_N"/>
</dbReference>
<dbReference type="InterPro" id="IPR050115">
    <property type="entry name" value="Proteasome_alpha"/>
</dbReference>
<dbReference type="InterPro" id="IPR001353">
    <property type="entry name" value="Proteasome_sua/b"/>
</dbReference>
<dbReference type="EMBL" id="HBIU01027281">
    <property type="protein sequence ID" value="CAE0633876.1"/>
    <property type="molecule type" value="Transcribed_RNA"/>
</dbReference>
<dbReference type="Gene3D" id="3.60.20.10">
    <property type="entry name" value="Glutamine Phosphoribosylpyrophosphate, subunit 1, domain 1"/>
    <property type="match status" value="1"/>
</dbReference>
<keyword evidence="4 6" id="KW-0539">Nucleus</keyword>
<dbReference type="GO" id="GO:0005634">
    <property type="term" value="C:nucleus"/>
    <property type="evidence" value="ECO:0007669"/>
    <property type="project" value="UniProtKB-SubCell"/>
</dbReference>
<sequence length="249" mass="27558">MSRRYDSSTTTFSPEGRLHQVEYAIEAINNAGTCVGLLAKDGIVMAAERRTVSKLLAPAKTSEKVYRIDDHVSAVVAGLTSDANILLQQARLASQRYLYSYGAPMPLEQLVQRVCNYKQAYTQYGGLRPFGVAFMFAGWDEHFGFQLYHSDPSGNYSGWFANAIGANNQAGKSLLKNEYEQDSTVEQCLKLAAKVLNKTMDTTTPSPEKMEFFTLQMVDGKVVHKILTDAETAKILEEVQAEVSTEGDM</sequence>
<comment type="similarity">
    <text evidence="5 6">Belongs to the peptidase T1A family.</text>
</comment>
<evidence type="ECO:0000256" key="4">
    <source>
        <dbReference type="ARBA" id="ARBA00023242"/>
    </source>
</evidence>
<dbReference type="InterPro" id="IPR016050">
    <property type="entry name" value="Proteasome_bsu_CS"/>
</dbReference>
<accession>A0A6V1N066</accession>
<dbReference type="PANTHER" id="PTHR11599">
    <property type="entry name" value="PROTEASOME SUBUNIT ALPHA/BETA"/>
    <property type="match status" value="1"/>
</dbReference>
<dbReference type="InterPro" id="IPR023332">
    <property type="entry name" value="Proteasome_alpha-type"/>
</dbReference>